<dbReference type="InterPro" id="IPR004358">
    <property type="entry name" value="Sig_transdc_His_kin-like_C"/>
</dbReference>
<evidence type="ECO:0000313" key="15">
    <source>
        <dbReference type="Proteomes" id="UP001197378"/>
    </source>
</evidence>
<keyword evidence="11" id="KW-1133">Transmembrane helix</keyword>
<sequence length="486" mass="53142">MAMLRLPGGSDLQRRIPFAPFRTIGILLVQFVVFALLLLGVLLVHTNQDLAKLKIYTANMIRIGEINRDCSLAWRQHGAQAAMQVLARELQDLPPGFAAEGGEAQLQQLQALSARGDPVDLPQVFANLSAWNLAAHLHGRGLVLAAGHDSRYTLIGSVIALIAFMIFVIVTLIFFRTRILSPLRRLQAAMGSLELGGFQRVGEGHADPGIVPLLHFYNQMVGRLEELERQRRRYLQDLQQEVHEAASTLMAQQAAMTRSERMAAVGEAAAAFAHELRNPLAGLQVGCANIRREILDPELDARLALMEEELRRVSRLLDQQLRGARQAGESAQWVQPGEVVEALLNLLQYQLPLQIRLRLDVAPDLGGCLLPVDQFRQALLNLVLNARQALDAQAGEITVALSRAEGGRIRLVVGDDGPGLPANLLRDGIRPFASAREHGTGLGLAMVRRFVRSLGGEVQLANRPQGGAEVTLLIPCPAQVEENSHG</sequence>
<dbReference type="PROSITE" id="PS50109">
    <property type="entry name" value="HIS_KIN"/>
    <property type="match status" value="1"/>
</dbReference>
<keyword evidence="11" id="KW-0812">Transmembrane</keyword>
<gene>
    <name evidence="14" type="ORF">HFQ13_12495</name>
</gene>
<dbReference type="EMBL" id="JAAXYO010000180">
    <property type="protein sequence ID" value="MBU2789011.1"/>
    <property type="molecule type" value="Genomic_DNA"/>
</dbReference>
<evidence type="ECO:0000256" key="5">
    <source>
        <dbReference type="ARBA" id="ARBA00022553"/>
    </source>
</evidence>
<evidence type="ECO:0000256" key="9">
    <source>
        <dbReference type="ARBA" id="ARBA00022840"/>
    </source>
</evidence>
<dbReference type="Pfam" id="PF00512">
    <property type="entry name" value="HisKA"/>
    <property type="match status" value="1"/>
</dbReference>
<feature type="transmembrane region" description="Helical" evidence="11">
    <location>
        <begin position="21"/>
        <end position="44"/>
    </location>
</feature>
<dbReference type="SUPFAM" id="SSF47384">
    <property type="entry name" value="Homodimeric domain of signal transducing histidine kinase"/>
    <property type="match status" value="1"/>
</dbReference>
<keyword evidence="4" id="KW-1003">Cell membrane</keyword>
<dbReference type="InterPro" id="IPR050980">
    <property type="entry name" value="2C_sensor_his_kinase"/>
</dbReference>
<dbReference type="PANTHER" id="PTHR44936:SF10">
    <property type="entry name" value="SENSOR PROTEIN RSTB"/>
    <property type="match status" value="1"/>
</dbReference>
<feature type="transmembrane region" description="Helical" evidence="11">
    <location>
        <begin position="152"/>
        <end position="175"/>
    </location>
</feature>
<evidence type="ECO:0000259" key="12">
    <source>
        <dbReference type="PROSITE" id="PS50109"/>
    </source>
</evidence>
<dbReference type="EC" id="2.7.13.3" evidence="3"/>
<dbReference type="InterPro" id="IPR036890">
    <property type="entry name" value="HATPase_C_sf"/>
</dbReference>
<accession>A0AAE2YS00</accession>
<keyword evidence="6" id="KW-0808">Transferase</keyword>
<evidence type="ECO:0000256" key="8">
    <source>
        <dbReference type="ARBA" id="ARBA00022777"/>
    </source>
</evidence>
<feature type="domain" description="Histidine kinase" evidence="12">
    <location>
        <begin position="271"/>
        <end position="478"/>
    </location>
</feature>
<feature type="domain" description="HAMP" evidence="13">
    <location>
        <begin position="177"/>
        <end position="229"/>
    </location>
</feature>
<dbReference type="PROSITE" id="PS50885">
    <property type="entry name" value="HAMP"/>
    <property type="match status" value="1"/>
</dbReference>
<evidence type="ECO:0000259" key="13">
    <source>
        <dbReference type="PROSITE" id="PS50885"/>
    </source>
</evidence>
<keyword evidence="9" id="KW-0067">ATP-binding</keyword>
<dbReference type="InterPro" id="IPR003661">
    <property type="entry name" value="HisK_dim/P_dom"/>
</dbReference>
<dbReference type="SMART" id="SM00388">
    <property type="entry name" value="HisKA"/>
    <property type="match status" value="1"/>
</dbReference>
<dbReference type="Gene3D" id="3.30.565.10">
    <property type="entry name" value="Histidine kinase-like ATPase, C-terminal domain"/>
    <property type="match status" value="1"/>
</dbReference>
<name>A0AAE2YS00_9PROT</name>
<keyword evidence="10" id="KW-0175">Coiled coil</keyword>
<dbReference type="PANTHER" id="PTHR44936">
    <property type="entry name" value="SENSOR PROTEIN CREC"/>
    <property type="match status" value="1"/>
</dbReference>
<dbReference type="GO" id="GO:0000155">
    <property type="term" value="F:phosphorelay sensor kinase activity"/>
    <property type="evidence" value="ECO:0007669"/>
    <property type="project" value="InterPro"/>
</dbReference>
<dbReference type="GO" id="GO:0005524">
    <property type="term" value="F:ATP binding"/>
    <property type="evidence" value="ECO:0007669"/>
    <property type="project" value="UniProtKB-KW"/>
</dbReference>
<evidence type="ECO:0000256" key="1">
    <source>
        <dbReference type="ARBA" id="ARBA00000085"/>
    </source>
</evidence>
<dbReference type="CDD" id="cd00082">
    <property type="entry name" value="HisKA"/>
    <property type="match status" value="1"/>
</dbReference>
<organism evidence="14 15">
    <name type="scientific">Igneacidithiobacillus copahuensis</name>
    <dbReference type="NCBI Taxonomy" id="2724909"/>
    <lineage>
        <taxon>Bacteria</taxon>
        <taxon>Pseudomonadati</taxon>
        <taxon>Pseudomonadota</taxon>
        <taxon>Acidithiobacillia</taxon>
        <taxon>Acidithiobacillales</taxon>
        <taxon>Acidithiobacillaceae</taxon>
        <taxon>Igneacidithiobacillus</taxon>
    </lineage>
</organism>
<feature type="coiled-coil region" evidence="10">
    <location>
        <begin position="217"/>
        <end position="255"/>
    </location>
</feature>
<comment type="catalytic activity">
    <reaction evidence="1">
        <text>ATP + protein L-histidine = ADP + protein N-phospho-L-histidine.</text>
        <dbReference type="EC" id="2.7.13.3"/>
    </reaction>
</comment>
<dbReference type="Pfam" id="PF02518">
    <property type="entry name" value="HATPase_c"/>
    <property type="match status" value="1"/>
</dbReference>
<evidence type="ECO:0000256" key="3">
    <source>
        <dbReference type="ARBA" id="ARBA00012438"/>
    </source>
</evidence>
<dbReference type="InterPro" id="IPR036097">
    <property type="entry name" value="HisK_dim/P_sf"/>
</dbReference>
<dbReference type="InterPro" id="IPR003594">
    <property type="entry name" value="HATPase_dom"/>
</dbReference>
<evidence type="ECO:0000256" key="7">
    <source>
        <dbReference type="ARBA" id="ARBA00022741"/>
    </source>
</evidence>
<keyword evidence="7" id="KW-0547">Nucleotide-binding</keyword>
<proteinExistence type="predicted"/>
<dbReference type="InterPro" id="IPR003660">
    <property type="entry name" value="HAMP_dom"/>
</dbReference>
<evidence type="ECO:0000313" key="14">
    <source>
        <dbReference type="EMBL" id="MBU2789011.1"/>
    </source>
</evidence>
<dbReference type="Gene3D" id="1.10.287.130">
    <property type="match status" value="1"/>
</dbReference>
<evidence type="ECO:0000256" key="11">
    <source>
        <dbReference type="SAM" id="Phobius"/>
    </source>
</evidence>
<comment type="subcellular location">
    <subcellularLocation>
        <location evidence="2">Cell membrane</location>
        <topology evidence="2">Multi-pass membrane protein</topology>
    </subcellularLocation>
</comment>
<evidence type="ECO:0000256" key="4">
    <source>
        <dbReference type="ARBA" id="ARBA00022475"/>
    </source>
</evidence>
<reference evidence="14" key="1">
    <citation type="journal article" date="2021" name="ISME J.">
        <title>Genomic evolution of the class Acidithiobacillia: deep-branching Proteobacteria living in extreme acidic conditions.</title>
        <authorList>
            <person name="Moya-Beltran A."/>
            <person name="Beard S."/>
            <person name="Rojas-Villalobos C."/>
            <person name="Issotta F."/>
            <person name="Gallardo Y."/>
            <person name="Ulloa R."/>
            <person name="Giaveno A."/>
            <person name="Degli Esposti M."/>
            <person name="Johnson D.B."/>
            <person name="Quatrini R."/>
        </authorList>
    </citation>
    <scope>NUCLEOTIDE SEQUENCE</scope>
    <source>
        <strain evidence="14">VAN18-1</strain>
    </source>
</reference>
<comment type="caution">
    <text evidence="14">The sequence shown here is derived from an EMBL/GenBank/DDBJ whole genome shotgun (WGS) entry which is preliminary data.</text>
</comment>
<keyword evidence="11" id="KW-0472">Membrane</keyword>
<dbReference type="InterPro" id="IPR005467">
    <property type="entry name" value="His_kinase_dom"/>
</dbReference>
<evidence type="ECO:0000256" key="6">
    <source>
        <dbReference type="ARBA" id="ARBA00022679"/>
    </source>
</evidence>
<keyword evidence="15" id="KW-1185">Reference proteome</keyword>
<keyword evidence="5" id="KW-0597">Phosphoprotein</keyword>
<dbReference type="SMART" id="SM00387">
    <property type="entry name" value="HATPase_c"/>
    <property type="match status" value="1"/>
</dbReference>
<dbReference type="AlphaFoldDB" id="A0AAE2YS00"/>
<evidence type="ECO:0000256" key="2">
    <source>
        <dbReference type="ARBA" id="ARBA00004651"/>
    </source>
</evidence>
<keyword evidence="8 14" id="KW-0418">Kinase</keyword>
<protein>
    <recommendedName>
        <fullName evidence="3">histidine kinase</fullName>
        <ecNumber evidence="3">2.7.13.3</ecNumber>
    </recommendedName>
</protein>
<evidence type="ECO:0000256" key="10">
    <source>
        <dbReference type="SAM" id="Coils"/>
    </source>
</evidence>
<dbReference type="Proteomes" id="UP001197378">
    <property type="component" value="Unassembled WGS sequence"/>
</dbReference>
<dbReference type="SUPFAM" id="SSF55874">
    <property type="entry name" value="ATPase domain of HSP90 chaperone/DNA topoisomerase II/histidine kinase"/>
    <property type="match status" value="1"/>
</dbReference>
<dbReference type="PRINTS" id="PR00344">
    <property type="entry name" value="BCTRLSENSOR"/>
</dbReference>
<dbReference type="GO" id="GO:0005886">
    <property type="term" value="C:plasma membrane"/>
    <property type="evidence" value="ECO:0007669"/>
    <property type="project" value="UniProtKB-SubCell"/>
</dbReference>